<dbReference type="InterPro" id="IPR039708">
    <property type="entry name" value="MT1774/Rv1733c-like"/>
</dbReference>
<dbReference type="AlphaFoldDB" id="A0A540WC38"/>
<feature type="transmembrane region" description="Helical" evidence="1">
    <location>
        <begin position="43"/>
        <end position="64"/>
    </location>
</feature>
<dbReference type="RefSeq" id="WP_141636987.1">
    <property type="nucleotide sequence ID" value="NZ_VIGB01000003.1"/>
</dbReference>
<evidence type="ECO:0000256" key="1">
    <source>
        <dbReference type="SAM" id="Phobius"/>
    </source>
</evidence>
<dbReference type="PANTHER" id="PTHR42305:SF1">
    <property type="entry name" value="MEMBRANE PROTEIN RV1733C-RELATED"/>
    <property type="match status" value="1"/>
</dbReference>
<gene>
    <name evidence="2" type="ORF">E6W39_35760</name>
</gene>
<keyword evidence="1" id="KW-0472">Membrane</keyword>
<keyword evidence="1" id="KW-1133">Transmembrane helix</keyword>
<protein>
    <submittedName>
        <fullName evidence="2">Uncharacterized protein</fullName>
    </submittedName>
</protein>
<dbReference type="PANTHER" id="PTHR42305">
    <property type="entry name" value="MEMBRANE PROTEIN RV1733C-RELATED"/>
    <property type="match status" value="1"/>
</dbReference>
<organism evidence="2 3">
    <name type="scientific">Kitasatospora acidiphila</name>
    <dbReference type="NCBI Taxonomy" id="2567942"/>
    <lineage>
        <taxon>Bacteria</taxon>
        <taxon>Bacillati</taxon>
        <taxon>Actinomycetota</taxon>
        <taxon>Actinomycetes</taxon>
        <taxon>Kitasatosporales</taxon>
        <taxon>Streptomycetaceae</taxon>
        <taxon>Kitasatospora</taxon>
    </lineage>
</organism>
<reference evidence="2 3" key="1">
    <citation type="submission" date="2019-06" db="EMBL/GenBank/DDBJ databases">
        <title>Description of Kitasatospora acidophila sp. nov. isolated from pine grove soil, and reclassification of Streptomyces novaecaesareae to Kitasatospora novaeceasareae comb. nov.</title>
        <authorList>
            <person name="Kim M.J."/>
        </authorList>
    </citation>
    <scope>NUCLEOTIDE SEQUENCE [LARGE SCALE GENOMIC DNA]</scope>
    <source>
        <strain evidence="2 3">MMS16-CNU292</strain>
    </source>
</reference>
<dbReference type="EMBL" id="VIGB01000003">
    <property type="protein sequence ID" value="TQF06573.1"/>
    <property type="molecule type" value="Genomic_DNA"/>
</dbReference>
<proteinExistence type="predicted"/>
<accession>A0A540WC38</accession>
<evidence type="ECO:0000313" key="2">
    <source>
        <dbReference type="EMBL" id="TQF06573.1"/>
    </source>
</evidence>
<dbReference type="OrthoDB" id="3873698at2"/>
<sequence>MAVWPDSRAAVGFSMRVALRGSLGRGPGPLWRKLDRSRSRAQLLLVLGLLGAVLFGCGVAGHGVGTAGVQARAEAVRLHRIDASVVGAIRPDATAVATRYRTGELVWVSWTYPAGHAVVARFELPGPAAAGDALPIWVTDDGAIADAPRGTGAMVLLALGTGAAAWSALTAAVLTIHLLHRRLLRHRTDRFWATGWEAVEPHWSGRLRGRPDRS</sequence>
<name>A0A540WC38_9ACTN</name>
<evidence type="ECO:0000313" key="3">
    <source>
        <dbReference type="Proteomes" id="UP000319103"/>
    </source>
</evidence>
<keyword evidence="3" id="KW-1185">Reference proteome</keyword>
<keyword evidence="1" id="KW-0812">Transmembrane</keyword>
<dbReference type="Proteomes" id="UP000319103">
    <property type="component" value="Unassembled WGS sequence"/>
</dbReference>
<comment type="caution">
    <text evidence="2">The sequence shown here is derived from an EMBL/GenBank/DDBJ whole genome shotgun (WGS) entry which is preliminary data.</text>
</comment>
<feature type="transmembrane region" description="Helical" evidence="1">
    <location>
        <begin position="155"/>
        <end position="179"/>
    </location>
</feature>